<accession>A0A2T2ZVB1</accession>
<gene>
    <name evidence="3" type="ORF">BD289DRAFT_142332</name>
</gene>
<feature type="region of interest" description="Disordered" evidence="1">
    <location>
        <begin position="53"/>
        <end position="89"/>
    </location>
</feature>
<dbReference type="InParanoid" id="A0A2T2ZVB1"/>
<dbReference type="EMBL" id="KZ678644">
    <property type="protein sequence ID" value="PSR77698.1"/>
    <property type="molecule type" value="Genomic_DNA"/>
</dbReference>
<dbReference type="Proteomes" id="UP000241462">
    <property type="component" value="Unassembled WGS sequence"/>
</dbReference>
<evidence type="ECO:0000256" key="2">
    <source>
        <dbReference type="SAM" id="Phobius"/>
    </source>
</evidence>
<sequence>MVELWVVGRVSACLFFFFFPLLYSSRFVAMLQVCAVRRIQMVSAIYLLHETDEGERERERERENPGYLFASRGKDSQVPTLGSRFLVPE</sequence>
<dbReference type="AlphaFoldDB" id="A0A2T2ZVB1"/>
<proteinExistence type="predicted"/>
<reference evidence="3 4" key="1">
    <citation type="journal article" date="2018" name="Mycol. Prog.">
        <title>Coniella lustricola, a new species from submerged detritus.</title>
        <authorList>
            <person name="Raudabaugh D.B."/>
            <person name="Iturriaga T."/>
            <person name="Carver A."/>
            <person name="Mondo S."/>
            <person name="Pangilinan J."/>
            <person name="Lipzen A."/>
            <person name="He G."/>
            <person name="Amirebrahimi M."/>
            <person name="Grigoriev I.V."/>
            <person name="Miller A.N."/>
        </authorList>
    </citation>
    <scope>NUCLEOTIDE SEQUENCE [LARGE SCALE GENOMIC DNA]</scope>
    <source>
        <strain evidence="3 4">B22-T-1</strain>
    </source>
</reference>
<name>A0A2T2ZVB1_9PEZI</name>
<evidence type="ECO:0000313" key="3">
    <source>
        <dbReference type="EMBL" id="PSR77698.1"/>
    </source>
</evidence>
<evidence type="ECO:0000313" key="4">
    <source>
        <dbReference type="Proteomes" id="UP000241462"/>
    </source>
</evidence>
<keyword evidence="2" id="KW-0472">Membrane</keyword>
<protein>
    <submittedName>
        <fullName evidence="3">Uncharacterized protein</fullName>
    </submittedName>
</protein>
<evidence type="ECO:0000256" key="1">
    <source>
        <dbReference type="SAM" id="MobiDB-lite"/>
    </source>
</evidence>
<keyword evidence="2" id="KW-1133">Transmembrane helix</keyword>
<feature type="compositionally biased region" description="Basic and acidic residues" evidence="1">
    <location>
        <begin position="53"/>
        <end position="64"/>
    </location>
</feature>
<keyword evidence="4" id="KW-1185">Reference proteome</keyword>
<feature type="transmembrane region" description="Helical" evidence="2">
    <location>
        <begin position="6"/>
        <end position="23"/>
    </location>
</feature>
<keyword evidence="2" id="KW-0812">Transmembrane</keyword>
<organism evidence="3 4">
    <name type="scientific">Coniella lustricola</name>
    <dbReference type="NCBI Taxonomy" id="2025994"/>
    <lineage>
        <taxon>Eukaryota</taxon>
        <taxon>Fungi</taxon>
        <taxon>Dikarya</taxon>
        <taxon>Ascomycota</taxon>
        <taxon>Pezizomycotina</taxon>
        <taxon>Sordariomycetes</taxon>
        <taxon>Sordariomycetidae</taxon>
        <taxon>Diaporthales</taxon>
        <taxon>Schizoparmaceae</taxon>
        <taxon>Coniella</taxon>
    </lineage>
</organism>